<keyword evidence="6" id="KW-0560">Oxidoreductase</keyword>
<proteinExistence type="inferred from homology"/>
<keyword evidence="4" id="KW-0479">Metal-binding</keyword>
<dbReference type="PANTHER" id="PTHR32303:SF10">
    <property type="entry name" value="OUTER MEMBRANE PROTEIN ASSEMBLY FACTOR BAMB"/>
    <property type="match status" value="1"/>
</dbReference>
<evidence type="ECO:0000256" key="5">
    <source>
        <dbReference type="ARBA" id="ARBA00022729"/>
    </source>
</evidence>
<dbReference type="InterPro" id="IPR018391">
    <property type="entry name" value="PQQ_b-propeller_rpt"/>
</dbReference>
<protein>
    <recommendedName>
        <fullName evidence="8">Cytochrome c domain-containing protein</fullName>
    </recommendedName>
</protein>
<dbReference type="Pfam" id="PF13360">
    <property type="entry name" value="PQQ_2"/>
    <property type="match status" value="1"/>
</dbReference>
<evidence type="ECO:0000256" key="3">
    <source>
        <dbReference type="ARBA" id="ARBA00022617"/>
    </source>
</evidence>
<dbReference type="Gene3D" id="2.40.10.480">
    <property type="match status" value="1"/>
</dbReference>
<name>A0A381SAL4_9ZZZZ</name>
<gene>
    <name evidence="9" type="ORF">METZ01_LOCUS51017</name>
</gene>
<dbReference type="AlphaFoldDB" id="A0A381SAL4"/>
<organism evidence="9">
    <name type="scientific">marine metagenome</name>
    <dbReference type="NCBI Taxonomy" id="408172"/>
    <lineage>
        <taxon>unclassified sequences</taxon>
        <taxon>metagenomes</taxon>
        <taxon>ecological metagenomes</taxon>
    </lineage>
</organism>
<dbReference type="SUPFAM" id="SSF50998">
    <property type="entry name" value="Quinoprotein alcohol dehydrogenase-like"/>
    <property type="match status" value="2"/>
</dbReference>
<dbReference type="InterPro" id="IPR011047">
    <property type="entry name" value="Quinoprotein_ADH-like_sf"/>
</dbReference>
<dbReference type="GO" id="GO:0046872">
    <property type="term" value="F:metal ion binding"/>
    <property type="evidence" value="ECO:0007669"/>
    <property type="project" value="UniProtKB-KW"/>
</dbReference>
<sequence>MNIRSLLVAVLSVGGSASFLVPSASAQNDDSHPGAAVYQRDCAICHGGGNARAPRLGILQAMNTDDLTYALSEGLMAAEGSVLSAQDRATVIEYLAAPEVALEAWIADIRCTADRRLVDLNGPAAMRTPGVQITASRMISEEAAGLSKGDMENLELAWALAFPGVTTLRAAPVVVGSTVFYSAVNTRKVLALDAATGCIKWVYDSPTPLRSSVSISELGDTGRETLFFGDARGQVHAVDARTGAPVWVVSGRATEGSGNISGSVVLHDGKVIVPISASGVGAGARPDFECCVGHGAVTALDMTTGERLWSYATMEPAEYTGKVNSAGARLRGPSGAPIWSTPSIDASRGRVYVTTGENTSLPATETSDAIIALDIETGEELWVFQATPNDVWNMACGRRNGPNCPDAAESIRRDWDFGGSAILVELPDGRELLLAGQKSGHLWALDPEDGNVVWAQRRGRGGALGGNHWGIAIDGERVFLTISDPGAGDDRIPGVYTFDIATGTPLWEHRLSPDCSGDRQERVPGCNSRYGISATPLVVDGAVVTAGLDGRLHIFDGVDGRVLFEFDTARPYETINGIEGTGGSVDSFSIAAGAGMIFIGSGYGSFSQPPGNVLLGFRPRD</sequence>
<dbReference type="PANTHER" id="PTHR32303">
    <property type="entry name" value="QUINOPROTEIN ALCOHOL DEHYDROGENASE (CYTOCHROME C)"/>
    <property type="match status" value="1"/>
</dbReference>
<dbReference type="Gene3D" id="1.10.760.10">
    <property type="entry name" value="Cytochrome c-like domain"/>
    <property type="match status" value="1"/>
</dbReference>
<evidence type="ECO:0000256" key="1">
    <source>
        <dbReference type="ARBA" id="ARBA00001931"/>
    </source>
</evidence>
<dbReference type="GO" id="GO:0009055">
    <property type="term" value="F:electron transfer activity"/>
    <property type="evidence" value="ECO:0007669"/>
    <property type="project" value="InterPro"/>
</dbReference>
<feature type="domain" description="Cytochrome c" evidence="8">
    <location>
        <begin position="29"/>
        <end position="99"/>
    </location>
</feature>
<comment type="similarity">
    <text evidence="2">Belongs to the bacterial PQQ dehydrogenase family.</text>
</comment>
<dbReference type="Gene3D" id="2.140.10.10">
    <property type="entry name" value="Quinoprotein alcohol dehydrogenase-like superfamily"/>
    <property type="match status" value="1"/>
</dbReference>
<dbReference type="Pfam" id="PF13442">
    <property type="entry name" value="Cytochrome_CBB3"/>
    <property type="match status" value="1"/>
</dbReference>
<evidence type="ECO:0000259" key="8">
    <source>
        <dbReference type="PROSITE" id="PS51007"/>
    </source>
</evidence>
<dbReference type="PROSITE" id="PS51007">
    <property type="entry name" value="CYTC"/>
    <property type="match status" value="1"/>
</dbReference>
<dbReference type="Pfam" id="PF01011">
    <property type="entry name" value="PQQ"/>
    <property type="match status" value="1"/>
</dbReference>
<dbReference type="GO" id="GO:0020037">
    <property type="term" value="F:heme binding"/>
    <property type="evidence" value="ECO:0007669"/>
    <property type="project" value="InterPro"/>
</dbReference>
<dbReference type="InterPro" id="IPR009056">
    <property type="entry name" value="Cyt_c-like_dom"/>
</dbReference>
<dbReference type="SMART" id="SM00564">
    <property type="entry name" value="PQQ"/>
    <property type="match status" value="6"/>
</dbReference>
<comment type="cofactor">
    <cofactor evidence="1">
        <name>pyrroloquinoline quinone</name>
        <dbReference type="ChEBI" id="CHEBI:58442"/>
    </cofactor>
</comment>
<keyword evidence="3" id="KW-0349">Heme</keyword>
<dbReference type="InterPro" id="IPR036909">
    <property type="entry name" value="Cyt_c-like_dom_sf"/>
</dbReference>
<evidence type="ECO:0000256" key="6">
    <source>
        <dbReference type="ARBA" id="ARBA00023002"/>
    </source>
</evidence>
<dbReference type="InterPro" id="IPR002372">
    <property type="entry name" value="PQQ_rpt_dom"/>
</dbReference>
<reference evidence="9" key="1">
    <citation type="submission" date="2018-05" db="EMBL/GenBank/DDBJ databases">
        <authorList>
            <person name="Lanie J.A."/>
            <person name="Ng W.-L."/>
            <person name="Kazmierczak K.M."/>
            <person name="Andrzejewski T.M."/>
            <person name="Davidsen T.M."/>
            <person name="Wayne K.J."/>
            <person name="Tettelin H."/>
            <person name="Glass J.I."/>
            <person name="Rusch D."/>
            <person name="Podicherti R."/>
            <person name="Tsui H.-C.T."/>
            <person name="Winkler M.E."/>
        </authorList>
    </citation>
    <scope>NUCLEOTIDE SEQUENCE</scope>
</reference>
<evidence type="ECO:0000313" key="9">
    <source>
        <dbReference type="EMBL" id="SUZ98163.1"/>
    </source>
</evidence>
<dbReference type="SUPFAM" id="SSF46626">
    <property type="entry name" value="Cytochrome c"/>
    <property type="match status" value="1"/>
</dbReference>
<keyword evidence="5" id="KW-0732">Signal</keyword>
<dbReference type="EMBL" id="UINC01002578">
    <property type="protein sequence ID" value="SUZ98163.1"/>
    <property type="molecule type" value="Genomic_DNA"/>
</dbReference>
<evidence type="ECO:0000256" key="2">
    <source>
        <dbReference type="ARBA" id="ARBA00008156"/>
    </source>
</evidence>
<evidence type="ECO:0000256" key="4">
    <source>
        <dbReference type="ARBA" id="ARBA00022723"/>
    </source>
</evidence>
<keyword evidence="7" id="KW-0408">Iron</keyword>
<dbReference type="GO" id="GO:0016491">
    <property type="term" value="F:oxidoreductase activity"/>
    <property type="evidence" value="ECO:0007669"/>
    <property type="project" value="UniProtKB-KW"/>
</dbReference>
<evidence type="ECO:0000256" key="7">
    <source>
        <dbReference type="ARBA" id="ARBA00023004"/>
    </source>
</evidence>
<accession>A0A381SAL4</accession>